<dbReference type="Proteomes" id="UP000236642">
    <property type="component" value="Unassembled WGS sequence"/>
</dbReference>
<name>A0A2H5Y5Z1_9CHLR</name>
<feature type="transmembrane region" description="Helical" evidence="1">
    <location>
        <begin position="110"/>
        <end position="129"/>
    </location>
</feature>
<organism evidence="2 3">
    <name type="scientific">Candidatus Thermoflexus japonica</name>
    <dbReference type="NCBI Taxonomy" id="2035417"/>
    <lineage>
        <taxon>Bacteria</taxon>
        <taxon>Bacillati</taxon>
        <taxon>Chloroflexota</taxon>
        <taxon>Thermoflexia</taxon>
        <taxon>Thermoflexales</taxon>
        <taxon>Thermoflexaceae</taxon>
        <taxon>Thermoflexus</taxon>
    </lineage>
</organism>
<dbReference type="EMBL" id="BEHY01000019">
    <property type="protein sequence ID" value="GBD08864.1"/>
    <property type="molecule type" value="Genomic_DNA"/>
</dbReference>
<keyword evidence="1" id="KW-1133">Transmembrane helix</keyword>
<feature type="transmembrane region" description="Helical" evidence="1">
    <location>
        <begin position="12"/>
        <end position="33"/>
    </location>
</feature>
<dbReference type="AlphaFoldDB" id="A0A2H5Y5Z1"/>
<gene>
    <name evidence="2" type="ORF">HRbin22_01107</name>
</gene>
<sequence>MDQSQTAATFHWASPLGVSVICFLVSGVVHLLIGTLTPIFVNSEFGRSAIFISQQTDSQLFGATPSELLDRNKELAMFRTLFLTNAGGSLVIIGLFIVSLTWFGLRQHQVWAFATLVLAGLVVLPYWFLIFKPYLNAGISIRFGDLPPIFWIPTLVLLPGIVFGWLGLRS</sequence>
<accession>A0A2H5Y5Z1</accession>
<evidence type="ECO:0000313" key="2">
    <source>
        <dbReference type="EMBL" id="GBD08864.1"/>
    </source>
</evidence>
<proteinExistence type="predicted"/>
<feature type="transmembrane region" description="Helical" evidence="1">
    <location>
        <begin position="149"/>
        <end position="168"/>
    </location>
</feature>
<evidence type="ECO:0000313" key="3">
    <source>
        <dbReference type="Proteomes" id="UP000236642"/>
    </source>
</evidence>
<feature type="transmembrane region" description="Helical" evidence="1">
    <location>
        <begin position="81"/>
        <end position="103"/>
    </location>
</feature>
<protein>
    <submittedName>
        <fullName evidence="2">Uncharacterized protein</fullName>
    </submittedName>
</protein>
<comment type="caution">
    <text evidence="2">The sequence shown here is derived from an EMBL/GenBank/DDBJ whole genome shotgun (WGS) entry which is preliminary data.</text>
</comment>
<keyword evidence="1" id="KW-0812">Transmembrane</keyword>
<keyword evidence="1" id="KW-0472">Membrane</keyword>
<evidence type="ECO:0000256" key="1">
    <source>
        <dbReference type="SAM" id="Phobius"/>
    </source>
</evidence>
<reference evidence="3" key="1">
    <citation type="submission" date="2017-09" db="EMBL/GenBank/DDBJ databases">
        <title>Metaegenomics of thermophilic ammonia-oxidizing enrichment culture.</title>
        <authorList>
            <person name="Kato S."/>
            <person name="Suzuki K."/>
        </authorList>
    </citation>
    <scope>NUCLEOTIDE SEQUENCE [LARGE SCALE GENOMIC DNA]</scope>
</reference>